<reference evidence="2" key="1">
    <citation type="submission" date="2020-02" db="EMBL/GenBank/DDBJ databases">
        <authorList>
            <person name="Meier V. D."/>
        </authorList>
    </citation>
    <scope>NUCLEOTIDE SEQUENCE</scope>
    <source>
        <strain evidence="2">AVDCRST_MAG03</strain>
    </source>
</reference>
<organism evidence="2">
    <name type="scientific">uncultured Rubrobacteraceae bacterium</name>
    <dbReference type="NCBI Taxonomy" id="349277"/>
    <lineage>
        <taxon>Bacteria</taxon>
        <taxon>Bacillati</taxon>
        <taxon>Actinomycetota</taxon>
        <taxon>Rubrobacteria</taxon>
        <taxon>Rubrobacterales</taxon>
        <taxon>Rubrobacteraceae</taxon>
        <taxon>environmental samples</taxon>
    </lineage>
</organism>
<name>A0A6J4PH53_9ACTN</name>
<evidence type="ECO:0000256" key="1">
    <source>
        <dbReference type="SAM" id="MobiDB-lite"/>
    </source>
</evidence>
<protein>
    <submittedName>
        <fullName evidence="2">Uncharacterized protein</fullName>
    </submittedName>
</protein>
<dbReference type="AlphaFoldDB" id="A0A6J4PH53"/>
<proteinExistence type="predicted"/>
<gene>
    <name evidence="2" type="ORF">AVDCRST_MAG03-2025</name>
</gene>
<feature type="compositionally biased region" description="Basic and acidic residues" evidence="1">
    <location>
        <begin position="19"/>
        <end position="45"/>
    </location>
</feature>
<accession>A0A6J4PH53</accession>
<dbReference type="EMBL" id="CADCUT010000125">
    <property type="protein sequence ID" value="CAA9413405.1"/>
    <property type="molecule type" value="Genomic_DNA"/>
</dbReference>
<sequence>MAERLVDQYGADELGGAIEHLDEIRRPTEQDIEHIKESRRTQQPD</sequence>
<feature type="region of interest" description="Disordered" evidence="1">
    <location>
        <begin position="18"/>
        <end position="45"/>
    </location>
</feature>
<evidence type="ECO:0000313" key="2">
    <source>
        <dbReference type="EMBL" id="CAA9413405.1"/>
    </source>
</evidence>